<accession>A0A1H4DA28</accession>
<keyword evidence="3" id="KW-1185">Reference proteome</keyword>
<feature type="transmembrane region" description="Helical" evidence="1">
    <location>
        <begin position="229"/>
        <end position="252"/>
    </location>
</feature>
<name>A0A1H4DA28_9FLAO</name>
<feature type="transmembrane region" description="Helical" evidence="1">
    <location>
        <begin position="327"/>
        <end position="344"/>
    </location>
</feature>
<organism evidence="2 3">
    <name type="scientific">Psychroflexus halocasei</name>
    <dbReference type="NCBI Taxonomy" id="908615"/>
    <lineage>
        <taxon>Bacteria</taxon>
        <taxon>Pseudomonadati</taxon>
        <taxon>Bacteroidota</taxon>
        <taxon>Flavobacteriia</taxon>
        <taxon>Flavobacteriales</taxon>
        <taxon>Flavobacteriaceae</taxon>
        <taxon>Psychroflexus</taxon>
    </lineage>
</organism>
<evidence type="ECO:0000256" key="1">
    <source>
        <dbReference type="SAM" id="Phobius"/>
    </source>
</evidence>
<feature type="transmembrane region" description="Helical" evidence="1">
    <location>
        <begin position="111"/>
        <end position="128"/>
    </location>
</feature>
<proteinExistence type="predicted"/>
<dbReference type="STRING" id="908615.SAMN05421540_11028"/>
<keyword evidence="1" id="KW-0472">Membrane</keyword>
<sequence length="374" mass="44150">MKLVDFFNIYFLSIFALAILSFFLLLEYSKNRRYPKIADNFFFLLGILFYVFFFGLRSENIGTDTPAYLRDFDVLSNFTKFEYALNFSKINRDNFFVLFTFLSSQVISREAYLWLLAAIYIGTIYFIIKKLTSKGRLFFLFSFLCFGFFYSMGINILRNGISGMLCLLGVLYLLQIGRKTDNFISRNIKGFTLLLVGSMFHSSGLIFLLTFLVVRFVKIKIIWYYLGTLVFYVLAFFKFSVLNLPIIGPIVQANERMEAYISGEASQEPSGFTIYVIVFQTIGLIYGAYFVWKYKDEEYAIVNKIYLVLSCVYLLFLQVSFSDRFGVFSWIWLPLILCFPFFYRDKVLIKKDFFKYLVVSFFYLFLTYYRLELD</sequence>
<keyword evidence="1" id="KW-1133">Transmembrane helix</keyword>
<feature type="transmembrane region" description="Helical" evidence="1">
    <location>
        <begin position="193"/>
        <end position="217"/>
    </location>
</feature>
<feature type="transmembrane region" description="Helical" evidence="1">
    <location>
        <begin position="272"/>
        <end position="292"/>
    </location>
</feature>
<keyword evidence="1" id="KW-0812">Transmembrane</keyword>
<feature type="transmembrane region" description="Helical" evidence="1">
    <location>
        <begin position="304"/>
        <end position="321"/>
    </location>
</feature>
<feature type="transmembrane region" description="Helical" evidence="1">
    <location>
        <begin position="6"/>
        <end position="25"/>
    </location>
</feature>
<dbReference type="EMBL" id="FNQF01000010">
    <property type="protein sequence ID" value="SEA69310.1"/>
    <property type="molecule type" value="Genomic_DNA"/>
</dbReference>
<dbReference type="Proteomes" id="UP000198820">
    <property type="component" value="Unassembled WGS sequence"/>
</dbReference>
<feature type="transmembrane region" description="Helical" evidence="1">
    <location>
        <begin position="353"/>
        <end position="371"/>
    </location>
</feature>
<evidence type="ECO:0000313" key="3">
    <source>
        <dbReference type="Proteomes" id="UP000198820"/>
    </source>
</evidence>
<dbReference type="Pfam" id="PF14897">
    <property type="entry name" value="EpsG"/>
    <property type="match status" value="1"/>
</dbReference>
<dbReference type="AlphaFoldDB" id="A0A1H4DA28"/>
<protein>
    <submittedName>
        <fullName evidence="2">EpsG family protein</fullName>
    </submittedName>
</protein>
<feature type="transmembrane region" description="Helical" evidence="1">
    <location>
        <begin position="37"/>
        <end position="56"/>
    </location>
</feature>
<dbReference type="InterPro" id="IPR049458">
    <property type="entry name" value="EpsG-like"/>
</dbReference>
<feature type="transmembrane region" description="Helical" evidence="1">
    <location>
        <begin position="140"/>
        <end position="173"/>
    </location>
</feature>
<dbReference type="RefSeq" id="WP_093245277.1">
    <property type="nucleotide sequence ID" value="NZ_FNQF01000010.1"/>
</dbReference>
<gene>
    <name evidence="2" type="ORF">SAMN05421540_11028</name>
</gene>
<reference evidence="2 3" key="1">
    <citation type="submission" date="2016-10" db="EMBL/GenBank/DDBJ databases">
        <authorList>
            <person name="de Groot N.N."/>
        </authorList>
    </citation>
    <scope>NUCLEOTIDE SEQUENCE [LARGE SCALE GENOMIC DNA]</scope>
    <source>
        <strain evidence="2 3">DSM 23581</strain>
    </source>
</reference>
<evidence type="ECO:0000313" key="2">
    <source>
        <dbReference type="EMBL" id="SEA69310.1"/>
    </source>
</evidence>